<organism evidence="1 2">
    <name type="scientific">Caerostris extrusa</name>
    <name type="common">Bark spider</name>
    <name type="synonym">Caerostris bankana</name>
    <dbReference type="NCBI Taxonomy" id="172846"/>
    <lineage>
        <taxon>Eukaryota</taxon>
        <taxon>Metazoa</taxon>
        <taxon>Ecdysozoa</taxon>
        <taxon>Arthropoda</taxon>
        <taxon>Chelicerata</taxon>
        <taxon>Arachnida</taxon>
        <taxon>Araneae</taxon>
        <taxon>Araneomorphae</taxon>
        <taxon>Entelegynae</taxon>
        <taxon>Araneoidea</taxon>
        <taxon>Araneidae</taxon>
        <taxon>Caerostris</taxon>
    </lineage>
</organism>
<reference evidence="1 2" key="1">
    <citation type="submission" date="2021-06" db="EMBL/GenBank/DDBJ databases">
        <title>Caerostris extrusa draft genome.</title>
        <authorList>
            <person name="Kono N."/>
            <person name="Arakawa K."/>
        </authorList>
    </citation>
    <scope>NUCLEOTIDE SEQUENCE [LARGE SCALE GENOMIC DNA]</scope>
</reference>
<name>A0AAV4XDK3_CAEEX</name>
<accession>A0AAV4XDK3</accession>
<dbReference type="AlphaFoldDB" id="A0AAV4XDK3"/>
<sequence length="68" mass="7603">MRIPAEVAAAVGHVIQGWMQQADERVLSTLARSFEPGWVARSRIIFPRSRRLVSPFISHGPSAFTRSI</sequence>
<dbReference type="Proteomes" id="UP001054945">
    <property type="component" value="Unassembled WGS sequence"/>
</dbReference>
<dbReference type="EMBL" id="BPLR01017464">
    <property type="protein sequence ID" value="GIY91864.1"/>
    <property type="molecule type" value="Genomic_DNA"/>
</dbReference>
<proteinExistence type="predicted"/>
<protein>
    <submittedName>
        <fullName evidence="1">Uncharacterized protein</fullName>
    </submittedName>
</protein>
<evidence type="ECO:0000313" key="2">
    <source>
        <dbReference type="Proteomes" id="UP001054945"/>
    </source>
</evidence>
<gene>
    <name evidence="1" type="ORF">CEXT_765851</name>
</gene>
<evidence type="ECO:0000313" key="1">
    <source>
        <dbReference type="EMBL" id="GIY91864.1"/>
    </source>
</evidence>
<comment type="caution">
    <text evidence="1">The sequence shown here is derived from an EMBL/GenBank/DDBJ whole genome shotgun (WGS) entry which is preliminary data.</text>
</comment>
<keyword evidence="2" id="KW-1185">Reference proteome</keyword>